<organism evidence="10 11">
    <name type="scientific">Myroides indicus</name>
    <dbReference type="NCBI Taxonomy" id="1323422"/>
    <lineage>
        <taxon>Bacteria</taxon>
        <taxon>Pseudomonadati</taxon>
        <taxon>Bacteroidota</taxon>
        <taxon>Flavobacteriia</taxon>
        <taxon>Flavobacteriales</taxon>
        <taxon>Flavobacteriaceae</taxon>
        <taxon>Myroides</taxon>
    </lineage>
</organism>
<gene>
    <name evidence="10" type="ORF">C8P70_11168</name>
</gene>
<evidence type="ECO:0000256" key="7">
    <source>
        <dbReference type="ARBA" id="ARBA00023237"/>
    </source>
</evidence>
<dbReference type="Gene3D" id="2.170.130.10">
    <property type="entry name" value="TonB-dependent receptor, plug domain"/>
    <property type="match status" value="1"/>
</dbReference>
<comment type="caution">
    <text evidence="10">The sequence shown here is derived from an EMBL/GenBank/DDBJ whole genome shotgun (WGS) entry which is preliminary data.</text>
</comment>
<reference evidence="10 11" key="1">
    <citation type="submission" date="2019-03" db="EMBL/GenBank/DDBJ databases">
        <title>Genomic Encyclopedia of Archaeal and Bacterial Type Strains, Phase II (KMG-II): from individual species to whole genera.</title>
        <authorList>
            <person name="Goeker M."/>
        </authorList>
    </citation>
    <scope>NUCLEOTIDE SEQUENCE [LARGE SCALE GENOMIC DNA]</scope>
    <source>
        <strain evidence="10 11">DSM 28213</strain>
    </source>
</reference>
<keyword evidence="10" id="KW-0675">Receptor</keyword>
<dbReference type="PROSITE" id="PS52016">
    <property type="entry name" value="TONB_DEPENDENT_REC_3"/>
    <property type="match status" value="1"/>
</dbReference>
<evidence type="ECO:0000256" key="1">
    <source>
        <dbReference type="ARBA" id="ARBA00004571"/>
    </source>
</evidence>
<evidence type="ECO:0000313" key="11">
    <source>
        <dbReference type="Proteomes" id="UP000295215"/>
    </source>
</evidence>
<dbReference type="Pfam" id="PF07715">
    <property type="entry name" value="Plug"/>
    <property type="match status" value="1"/>
</dbReference>
<evidence type="ECO:0000313" key="10">
    <source>
        <dbReference type="EMBL" id="TDS58886.1"/>
    </source>
</evidence>
<dbReference type="Gene3D" id="2.60.40.1120">
    <property type="entry name" value="Carboxypeptidase-like, regulatory domain"/>
    <property type="match status" value="1"/>
</dbReference>
<keyword evidence="3 8" id="KW-1134">Transmembrane beta strand</keyword>
<keyword evidence="11" id="KW-1185">Reference proteome</keyword>
<comment type="subcellular location">
    <subcellularLocation>
        <location evidence="1 8">Cell outer membrane</location>
        <topology evidence="1 8">Multi-pass membrane protein</topology>
    </subcellularLocation>
</comment>
<dbReference type="InterPro" id="IPR008969">
    <property type="entry name" value="CarboxyPept-like_regulatory"/>
</dbReference>
<dbReference type="InterPro" id="IPR012910">
    <property type="entry name" value="Plug_dom"/>
</dbReference>
<dbReference type="RefSeq" id="WP_133712484.1">
    <property type="nucleotide sequence ID" value="NZ_SOAG01000011.1"/>
</dbReference>
<dbReference type="InterPro" id="IPR039426">
    <property type="entry name" value="TonB-dep_rcpt-like"/>
</dbReference>
<keyword evidence="4 8" id="KW-0812">Transmembrane</keyword>
<dbReference type="InterPro" id="IPR036942">
    <property type="entry name" value="Beta-barrel_TonB_sf"/>
</dbReference>
<evidence type="ECO:0000256" key="4">
    <source>
        <dbReference type="ARBA" id="ARBA00022692"/>
    </source>
</evidence>
<dbReference type="EMBL" id="SOAG01000011">
    <property type="protein sequence ID" value="TDS58886.1"/>
    <property type="molecule type" value="Genomic_DNA"/>
</dbReference>
<keyword evidence="5" id="KW-0732">Signal</keyword>
<comment type="similarity">
    <text evidence="8">Belongs to the TonB-dependent receptor family.</text>
</comment>
<proteinExistence type="inferred from homology"/>
<dbReference type="PANTHER" id="PTHR30069:SF29">
    <property type="entry name" value="HEMOGLOBIN AND HEMOGLOBIN-HAPTOGLOBIN-BINDING PROTEIN 1-RELATED"/>
    <property type="match status" value="1"/>
</dbReference>
<dbReference type="Gene3D" id="2.40.170.20">
    <property type="entry name" value="TonB-dependent receptor, beta-barrel domain"/>
    <property type="match status" value="1"/>
</dbReference>
<evidence type="ECO:0000256" key="8">
    <source>
        <dbReference type="PROSITE-ProRule" id="PRU01360"/>
    </source>
</evidence>
<dbReference type="GO" id="GO:0044718">
    <property type="term" value="P:siderophore transmembrane transport"/>
    <property type="evidence" value="ECO:0007669"/>
    <property type="project" value="TreeGrafter"/>
</dbReference>
<evidence type="ECO:0000256" key="6">
    <source>
        <dbReference type="ARBA" id="ARBA00023136"/>
    </source>
</evidence>
<keyword evidence="2 8" id="KW-0813">Transport</keyword>
<dbReference type="GO" id="GO:0015344">
    <property type="term" value="F:siderophore uptake transmembrane transporter activity"/>
    <property type="evidence" value="ECO:0007669"/>
    <property type="project" value="TreeGrafter"/>
</dbReference>
<keyword evidence="6 8" id="KW-0472">Membrane</keyword>
<dbReference type="GO" id="GO:0009279">
    <property type="term" value="C:cell outer membrane"/>
    <property type="evidence" value="ECO:0007669"/>
    <property type="project" value="UniProtKB-SubCell"/>
</dbReference>
<evidence type="ECO:0000256" key="2">
    <source>
        <dbReference type="ARBA" id="ARBA00022448"/>
    </source>
</evidence>
<dbReference type="SUPFAM" id="SSF56935">
    <property type="entry name" value="Porins"/>
    <property type="match status" value="1"/>
</dbReference>
<dbReference type="Proteomes" id="UP000295215">
    <property type="component" value="Unassembled WGS sequence"/>
</dbReference>
<dbReference type="InterPro" id="IPR037066">
    <property type="entry name" value="Plug_dom_sf"/>
</dbReference>
<evidence type="ECO:0000256" key="3">
    <source>
        <dbReference type="ARBA" id="ARBA00022452"/>
    </source>
</evidence>
<dbReference type="Pfam" id="PF13715">
    <property type="entry name" value="CarbopepD_reg_2"/>
    <property type="match status" value="1"/>
</dbReference>
<evidence type="ECO:0000256" key="5">
    <source>
        <dbReference type="ARBA" id="ARBA00022729"/>
    </source>
</evidence>
<keyword evidence="7 8" id="KW-0998">Cell outer membrane</keyword>
<dbReference type="AlphaFoldDB" id="A0A4R7EXF0"/>
<protein>
    <submittedName>
        <fullName evidence="10">TonB-dependent receptor-like protein</fullName>
    </submittedName>
</protein>
<feature type="domain" description="TonB-dependent receptor plug" evidence="9">
    <location>
        <begin position="123"/>
        <end position="224"/>
    </location>
</feature>
<accession>A0A4R7EXF0</accession>
<evidence type="ECO:0000259" key="9">
    <source>
        <dbReference type="Pfam" id="PF07715"/>
    </source>
</evidence>
<dbReference type="OrthoDB" id="9803050at2"/>
<dbReference type="SUPFAM" id="SSF49464">
    <property type="entry name" value="Carboxypeptidase regulatory domain-like"/>
    <property type="match status" value="1"/>
</dbReference>
<sequence length="793" mass="89322">MNFLKKINLIIVILSFLFTTTAFSQKKYTLKGTVQDSYESLIGTTIYIPEINNGLMTDEKGFFSIELSPGIYTLQVSYLGYENQNIKVNLDSDQSLNITLKSNSAELKELIIIQNSKKTDIRKPEMSVNKLSVEEIKKMPVVLGETDLLKTILQLPGVTNAGEGAAGFNVRGGSAGQNLVLLDDAAIYSSSHLFGFFSIFNADAVKDLKLYKGGIPARFGGRASSVLEVFQKSGNTTEFHGTGGIGVISSRLMLEGPIQKGKSSFLIAGRGSYAHLFLKLTDNDNSAYFYDINTKLSFDINDKNKINFSGYFGRDIFSFTDIMKNSFGNLAATLNWRHLFTDNLTANLSLNTSQYTYDLDLDLIGFSWKSGIKSYQLKYDFTHDIDQSLQLKYGLGVIAYNFDPGTIKPTRTDSSINYKKIDDKHATEANIYIEAEQKIGQHFSMNYGIRFSNFNATGKGVEQIYENNQPVLYDKTLGVYKMADPINIQTYSKGKSIKQFNNLEPRLGIAYIINDDQSVKASYNRMAQYIHLMSNTSAPTPLDIWTPSGRYLEPELVDQIALGYFQNLSNSKYSLETEVFYKKGKNSIDYIDGAELIGNDAIERVILTGESQAYGLEFLLRKNTGQLTGWIAYTLSRSEQRTPGRTIEEPGINNGEWYRTAYDKLHDLTATAIYDFNPKWTFSASFTLQSGRPITYPEGQYEYLGLRAPKFGERHANTMPAFHHLDVSATYTPNPNSKKRWKSEWIFGIYNLYSRYNAASISFRENEDIRGKNEAEKLSIFGLVPSVTYNFKF</sequence>
<dbReference type="PANTHER" id="PTHR30069">
    <property type="entry name" value="TONB-DEPENDENT OUTER MEMBRANE RECEPTOR"/>
    <property type="match status" value="1"/>
</dbReference>
<name>A0A4R7EXF0_9FLAO</name>